<evidence type="ECO:0000256" key="1">
    <source>
        <dbReference type="SAM" id="MobiDB-lite"/>
    </source>
</evidence>
<dbReference type="Proteomes" id="UP000836402">
    <property type="component" value="Unassembled WGS sequence"/>
</dbReference>
<sequence>MRSIYCRPAHQDIAFGSLSPDGESLSSASVYGALSNAQPAFKGPLESNAGGTNSSVAWSAPIKKAPDKRLLGPVQPTGMTLGSAFTSPSTSLTRENPQDGWYGT</sequence>
<evidence type="ECO:0000313" key="2">
    <source>
        <dbReference type="EMBL" id="CAD6908945.1"/>
    </source>
</evidence>
<feature type="compositionally biased region" description="Polar residues" evidence="1">
    <location>
        <begin position="77"/>
        <end position="95"/>
    </location>
</feature>
<proteinExistence type="predicted"/>
<reference evidence="2" key="1">
    <citation type="submission" date="2020-10" db="EMBL/GenBank/DDBJ databases">
        <authorList>
            <person name="Sedaghatjoo S."/>
        </authorList>
    </citation>
    <scope>NUCLEOTIDE SEQUENCE</scope>
    <source>
        <strain evidence="2">AZH3</strain>
    </source>
</reference>
<protein>
    <submittedName>
        <fullName evidence="2">Uncharacterized protein</fullName>
    </submittedName>
</protein>
<evidence type="ECO:0000313" key="3">
    <source>
        <dbReference type="Proteomes" id="UP000836402"/>
    </source>
</evidence>
<accession>A0ABN7IN99</accession>
<name>A0ABN7IN99_9BASI</name>
<gene>
    <name evidence="2" type="ORF">JKIAZH3_G7023</name>
</gene>
<organism evidence="2 3">
    <name type="scientific">Tilletia caries</name>
    <name type="common">wheat bunt fungus</name>
    <dbReference type="NCBI Taxonomy" id="13290"/>
    <lineage>
        <taxon>Eukaryota</taxon>
        <taxon>Fungi</taxon>
        <taxon>Dikarya</taxon>
        <taxon>Basidiomycota</taxon>
        <taxon>Ustilaginomycotina</taxon>
        <taxon>Exobasidiomycetes</taxon>
        <taxon>Tilletiales</taxon>
        <taxon>Tilletiaceae</taxon>
        <taxon>Tilletia</taxon>
    </lineage>
</organism>
<dbReference type="EMBL" id="CAJHJG010001099">
    <property type="protein sequence ID" value="CAD6908945.1"/>
    <property type="molecule type" value="Genomic_DNA"/>
</dbReference>
<feature type="region of interest" description="Disordered" evidence="1">
    <location>
        <begin position="41"/>
        <end position="104"/>
    </location>
</feature>
<keyword evidence="3" id="KW-1185">Reference proteome</keyword>
<comment type="caution">
    <text evidence="2">The sequence shown here is derived from an EMBL/GenBank/DDBJ whole genome shotgun (WGS) entry which is preliminary data.</text>
</comment>